<dbReference type="Gene3D" id="1.25.40.190">
    <property type="entry name" value="Actin-related protein 2/3 complex subunit 5"/>
    <property type="match status" value="1"/>
</dbReference>
<evidence type="ECO:0000256" key="4">
    <source>
        <dbReference type="ARBA" id="ARBA00023212"/>
    </source>
</evidence>
<comment type="function">
    <text evidence="5">Functions as component of the Arp2/3 complex which is involved in regulation of actin polymerization and together with an activating nucleation-promoting factor (NPF) mediates the formation of branched actin networks. Arp2/3 complex plays a critical role in the control of cell morphogenesis via the modulation of cell polarity development.</text>
</comment>
<comment type="subcellular location">
    <subcellularLocation>
        <location evidence="1">Cytoplasm</location>
        <location evidence="1">Cytoskeleton</location>
    </subcellularLocation>
</comment>
<dbReference type="GO" id="GO:0030833">
    <property type="term" value="P:regulation of actin filament polymerization"/>
    <property type="evidence" value="ECO:0007669"/>
    <property type="project" value="InterPro"/>
</dbReference>
<dbReference type="AlphaFoldDB" id="A0A4Y7MA21"/>
<organism evidence="6">
    <name type="scientific">Daphnia longispina</name>
    <dbReference type="NCBI Taxonomy" id="42846"/>
    <lineage>
        <taxon>Eukaryota</taxon>
        <taxon>Metazoa</taxon>
        <taxon>Ecdysozoa</taxon>
        <taxon>Arthropoda</taxon>
        <taxon>Crustacea</taxon>
        <taxon>Branchiopoda</taxon>
        <taxon>Diplostraca</taxon>
        <taxon>Cladocera</taxon>
        <taxon>Anomopoda</taxon>
        <taxon>Daphniidae</taxon>
        <taxon>Daphnia</taxon>
    </lineage>
</organism>
<evidence type="ECO:0000256" key="2">
    <source>
        <dbReference type="ARBA" id="ARBA00006084"/>
    </source>
</evidence>
<dbReference type="InterPro" id="IPR006789">
    <property type="entry name" value="ARPC5"/>
</dbReference>
<gene>
    <name evidence="6" type="primary">EOG090X0HLA</name>
</gene>
<evidence type="ECO:0000256" key="5">
    <source>
        <dbReference type="RuleBase" id="RU004301"/>
    </source>
</evidence>
<keyword evidence="4 5" id="KW-0206">Cytoskeleton</keyword>
<dbReference type="SUPFAM" id="SSF69103">
    <property type="entry name" value="Arp2/3 complex 16 kDa subunit ARPC5"/>
    <property type="match status" value="1"/>
</dbReference>
<dbReference type="InterPro" id="IPR036743">
    <property type="entry name" value="ARPC5_sf"/>
</dbReference>
<sequence>MDTKSERTQKEAFTDLNVFQYPDFNYQRKDCTFHENFIAGMAGNSDRRCQQILYHRVPKIDILHHVKPNPYNMTLSSGLCLHDAALNIVIQLLLSTKSAQIEEAANALDRDQLDILMKYIYRGFETPSEGSSGQLLPWHKKIHAVARVGCIVRVLTDKKCLNKIILSYVSVCKAF</sequence>
<dbReference type="GO" id="GO:0005885">
    <property type="term" value="C:Arp2/3 protein complex"/>
    <property type="evidence" value="ECO:0007669"/>
    <property type="project" value="InterPro"/>
</dbReference>
<name>A0A4Y7MA21_9CRUS</name>
<evidence type="ECO:0000256" key="3">
    <source>
        <dbReference type="ARBA" id="ARBA00022490"/>
    </source>
</evidence>
<accession>A0A4Y7MA21</accession>
<dbReference type="EMBL" id="LR007124">
    <property type="protein sequence ID" value="SVE76743.1"/>
    <property type="molecule type" value="mRNA"/>
</dbReference>
<dbReference type="GO" id="GO:0034314">
    <property type="term" value="P:Arp2/3 complex-mediated actin nucleation"/>
    <property type="evidence" value="ECO:0007669"/>
    <property type="project" value="InterPro"/>
</dbReference>
<protein>
    <recommendedName>
        <fullName evidence="5">Actin-related protein 2/3 complex subunit 5</fullName>
    </recommendedName>
</protein>
<reference evidence="6" key="1">
    <citation type="submission" date="2018-08" db="EMBL/GenBank/DDBJ databases">
        <authorList>
            <person name="Cornetti L."/>
        </authorList>
    </citation>
    <scope>NUCLEOTIDE SEQUENCE</scope>
    <source>
        <strain evidence="6">FI-G-95-1_INB4-1</strain>
    </source>
</reference>
<dbReference type="PANTHER" id="PTHR12644">
    <property type="entry name" value="ARP2/3 COMPLEX 16 KD SUBUNIT P16-ARC"/>
    <property type="match status" value="1"/>
</dbReference>
<evidence type="ECO:0000256" key="1">
    <source>
        <dbReference type="ARBA" id="ARBA00004245"/>
    </source>
</evidence>
<keyword evidence="3" id="KW-0963">Cytoplasm</keyword>
<comment type="similarity">
    <text evidence="2 5">Belongs to the ARPC5 family.</text>
</comment>
<proteinExistence type="evidence at transcript level"/>
<dbReference type="Pfam" id="PF04699">
    <property type="entry name" value="P16-Arc"/>
    <property type="match status" value="1"/>
</dbReference>
<evidence type="ECO:0000313" key="6">
    <source>
        <dbReference type="EMBL" id="SVE76743.1"/>
    </source>
</evidence>